<gene>
    <name evidence="5" type="ORF">KP79_PYT03201</name>
</gene>
<organism evidence="5 6">
    <name type="scientific">Mizuhopecten yessoensis</name>
    <name type="common">Japanese scallop</name>
    <name type="synonym">Patinopecten yessoensis</name>
    <dbReference type="NCBI Taxonomy" id="6573"/>
    <lineage>
        <taxon>Eukaryota</taxon>
        <taxon>Metazoa</taxon>
        <taxon>Spiralia</taxon>
        <taxon>Lophotrochozoa</taxon>
        <taxon>Mollusca</taxon>
        <taxon>Bivalvia</taxon>
        <taxon>Autobranchia</taxon>
        <taxon>Pteriomorphia</taxon>
        <taxon>Pectinida</taxon>
        <taxon>Pectinoidea</taxon>
        <taxon>Pectinidae</taxon>
        <taxon>Mizuhopecten</taxon>
    </lineage>
</organism>
<dbReference type="GO" id="GO:0000381">
    <property type="term" value="P:regulation of alternative mRNA splicing, via spliceosome"/>
    <property type="evidence" value="ECO:0007669"/>
    <property type="project" value="InterPro"/>
</dbReference>
<feature type="compositionally biased region" description="Basic and acidic residues" evidence="3">
    <location>
        <begin position="247"/>
        <end position="269"/>
    </location>
</feature>
<reference evidence="5 6" key="1">
    <citation type="journal article" date="2017" name="Nat. Ecol. Evol.">
        <title>Scallop genome provides insights into evolution of bilaterian karyotype and development.</title>
        <authorList>
            <person name="Wang S."/>
            <person name="Zhang J."/>
            <person name="Jiao W."/>
            <person name="Li J."/>
            <person name="Xun X."/>
            <person name="Sun Y."/>
            <person name="Guo X."/>
            <person name="Huan P."/>
            <person name="Dong B."/>
            <person name="Zhang L."/>
            <person name="Hu X."/>
            <person name="Sun X."/>
            <person name="Wang J."/>
            <person name="Zhao C."/>
            <person name="Wang Y."/>
            <person name="Wang D."/>
            <person name="Huang X."/>
            <person name="Wang R."/>
            <person name="Lv J."/>
            <person name="Li Y."/>
            <person name="Zhang Z."/>
            <person name="Liu B."/>
            <person name="Lu W."/>
            <person name="Hui Y."/>
            <person name="Liang J."/>
            <person name="Zhou Z."/>
            <person name="Hou R."/>
            <person name="Li X."/>
            <person name="Liu Y."/>
            <person name="Li H."/>
            <person name="Ning X."/>
            <person name="Lin Y."/>
            <person name="Zhao L."/>
            <person name="Xing Q."/>
            <person name="Dou J."/>
            <person name="Li Y."/>
            <person name="Mao J."/>
            <person name="Guo H."/>
            <person name="Dou H."/>
            <person name="Li T."/>
            <person name="Mu C."/>
            <person name="Jiang W."/>
            <person name="Fu Q."/>
            <person name="Fu X."/>
            <person name="Miao Y."/>
            <person name="Liu J."/>
            <person name="Yu Q."/>
            <person name="Li R."/>
            <person name="Liao H."/>
            <person name="Li X."/>
            <person name="Kong Y."/>
            <person name="Jiang Z."/>
            <person name="Chourrout D."/>
            <person name="Li R."/>
            <person name="Bao Z."/>
        </authorList>
    </citation>
    <scope>NUCLEOTIDE SEQUENCE [LARGE SCALE GENOMIC DNA]</scope>
    <source>
        <strain evidence="5 6">PY_sf001</strain>
    </source>
</reference>
<evidence type="ECO:0000313" key="6">
    <source>
        <dbReference type="Proteomes" id="UP000242188"/>
    </source>
</evidence>
<feature type="region of interest" description="Disordered" evidence="3">
    <location>
        <begin position="188"/>
        <end position="405"/>
    </location>
</feature>
<comment type="caution">
    <text evidence="5">The sequence shown here is derived from an EMBL/GenBank/DDBJ whole genome shotgun (WGS) entry which is preliminary data.</text>
</comment>
<name>A0A210PIU4_MIZYE</name>
<dbReference type="STRING" id="6573.A0A210PIU4"/>
<feature type="compositionally biased region" description="Basic and acidic residues" evidence="3">
    <location>
        <begin position="114"/>
        <end position="132"/>
    </location>
</feature>
<feature type="compositionally biased region" description="Basic residues" evidence="3">
    <location>
        <begin position="333"/>
        <end position="347"/>
    </location>
</feature>
<feature type="compositionally biased region" description="Basic and acidic residues" evidence="3">
    <location>
        <begin position="361"/>
        <end position="405"/>
    </location>
</feature>
<dbReference type="AlphaFoldDB" id="A0A210PIU4"/>
<dbReference type="Pfam" id="PF09745">
    <property type="entry name" value="NSRP1_N"/>
    <property type="match status" value="1"/>
</dbReference>
<dbReference type="PANTHER" id="PTHR31938:SF4">
    <property type="entry name" value="NUCLEAR SPECKLE SPLICING REGULATORY PROTEIN 1"/>
    <property type="match status" value="1"/>
</dbReference>
<dbReference type="EMBL" id="NEDP02076621">
    <property type="protein sequence ID" value="OWF36421.1"/>
    <property type="molecule type" value="Genomic_DNA"/>
</dbReference>
<proteinExistence type="inferred from homology"/>
<sequence>MADTNKKYGLFLPKNKKSAVKTTNVFDDDSDDDLPGMARVNATINKEAQKSKVKRQTQLAIDQAMEQDPNVYEYDKIYDSMQNTKAATEEAAKAKKDNKPKYITNLMKAAEKRKLEQEKVQEKKIQKERETEGGEFDDKEVFVTGKYKEKLQEMEKEAERERREAAMEELLDVKKQKDMSGFYRYLLNEKTGESIHNGTDVKTEPETEVDTSRVKTEPESPEKSATTNRAKRNSSNDSSDDSSDPEQAEKRYEKGRNQSSRSPDRMKRSSEKRKRSRSRERRSSRSPNRSHREKDMNRSSDSKHRHSRRSRSNDRHSHKDKKHRSSSRDRISKSLKRSRSRDRKSKSKDKLSGSNEGSSKQQEEKVVLLPEKNTEEQSGKSEKSTKDSENKSKYTRHTTDKTLNDAKARYLARQIAKEKARSAVNTTGDN</sequence>
<comment type="similarity">
    <text evidence="1">Belongs to the NSRP1 family.</text>
</comment>
<dbReference type="Proteomes" id="UP000242188">
    <property type="component" value="Unassembled WGS sequence"/>
</dbReference>
<protein>
    <submittedName>
        <fullName evidence="5">Nuclear speckle splicing regulatory protein 1</fullName>
    </submittedName>
</protein>
<evidence type="ECO:0000313" key="5">
    <source>
        <dbReference type="EMBL" id="OWF36421.1"/>
    </source>
</evidence>
<dbReference type="InterPro" id="IPR018612">
    <property type="entry name" value="NSRP1_N"/>
</dbReference>
<evidence type="ECO:0000256" key="2">
    <source>
        <dbReference type="ARBA" id="ARBA00023054"/>
    </source>
</evidence>
<evidence type="ECO:0000256" key="3">
    <source>
        <dbReference type="SAM" id="MobiDB-lite"/>
    </source>
</evidence>
<dbReference type="OrthoDB" id="446635at2759"/>
<feature type="region of interest" description="Disordered" evidence="3">
    <location>
        <begin position="114"/>
        <end position="137"/>
    </location>
</feature>
<accession>A0A210PIU4</accession>
<feature type="compositionally biased region" description="Basic and acidic residues" evidence="3">
    <location>
        <begin position="290"/>
        <end position="302"/>
    </location>
</feature>
<keyword evidence="6" id="KW-1185">Reference proteome</keyword>
<evidence type="ECO:0000256" key="1">
    <source>
        <dbReference type="ARBA" id="ARBA00010126"/>
    </source>
</evidence>
<keyword evidence="2" id="KW-0175">Coiled coil</keyword>
<dbReference type="PANTHER" id="PTHR31938">
    <property type="entry name" value="NUCLEAR SPECKLE SPLICING REGULATORY PROTEIN 1"/>
    <property type="match status" value="1"/>
</dbReference>
<dbReference type="InterPro" id="IPR042816">
    <property type="entry name" value="Nsrp1"/>
</dbReference>
<feature type="domain" description="Nuclear speckle splicing regulatory protein 1 N-terminal" evidence="4">
    <location>
        <begin position="59"/>
        <end position="176"/>
    </location>
</feature>
<feature type="compositionally biased region" description="Basic and acidic residues" evidence="3">
    <location>
        <begin position="199"/>
        <end position="222"/>
    </location>
</feature>
<feature type="compositionally biased region" description="Basic residues" evidence="3">
    <location>
        <begin position="270"/>
        <end position="289"/>
    </location>
</feature>
<evidence type="ECO:0000259" key="4">
    <source>
        <dbReference type="Pfam" id="PF09745"/>
    </source>
</evidence>